<feature type="transmembrane region" description="Helical" evidence="1">
    <location>
        <begin position="36"/>
        <end position="56"/>
    </location>
</feature>
<protein>
    <submittedName>
        <fullName evidence="2">Uncharacterized protein</fullName>
    </submittedName>
</protein>
<proteinExistence type="predicted"/>
<dbReference type="EMBL" id="MU827334">
    <property type="protein sequence ID" value="KAJ7354765.1"/>
    <property type="molecule type" value="Genomic_DNA"/>
</dbReference>
<dbReference type="OrthoDB" id="5982713at2759"/>
<evidence type="ECO:0000256" key="1">
    <source>
        <dbReference type="SAM" id="Phobius"/>
    </source>
</evidence>
<gene>
    <name evidence="2" type="ORF">OS493_030542</name>
</gene>
<reference evidence="2" key="1">
    <citation type="submission" date="2023-01" db="EMBL/GenBank/DDBJ databases">
        <title>Genome assembly of the deep-sea coral Lophelia pertusa.</title>
        <authorList>
            <person name="Herrera S."/>
            <person name="Cordes E."/>
        </authorList>
    </citation>
    <scope>NUCLEOTIDE SEQUENCE</scope>
    <source>
        <strain evidence="2">USNM1676648</strain>
        <tissue evidence="2">Polyp</tissue>
    </source>
</reference>
<keyword evidence="1" id="KW-0472">Membrane</keyword>
<evidence type="ECO:0000313" key="2">
    <source>
        <dbReference type="EMBL" id="KAJ7354765.1"/>
    </source>
</evidence>
<name>A0A9W9YJQ4_9CNID</name>
<keyword evidence="1" id="KW-1133">Transmembrane helix</keyword>
<comment type="caution">
    <text evidence="2">The sequence shown here is derived from an EMBL/GenBank/DDBJ whole genome shotgun (WGS) entry which is preliminary data.</text>
</comment>
<keyword evidence="3" id="KW-1185">Reference proteome</keyword>
<accession>A0A9W9YJQ4</accession>
<sequence length="148" mass="16940">MEDKKYLFMLYFSQSYGYRRCAYSTYSYSLRKTVTYYYRCTLVTLIVIAFIFWWYYRYRYRPRQVVVASSSTSPGVVTAGNMNVVRVNAPYPQYPGYPQSGPVTIMPGGSNVHYAAYPPPVYAFQAPPPAYSSVVNQGTTVVTRTSVQ</sequence>
<keyword evidence="1" id="KW-0812">Transmembrane</keyword>
<evidence type="ECO:0000313" key="3">
    <source>
        <dbReference type="Proteomes" id="UP001163046"/>
    </source>
</evidence>
<organism evidence="2 3">
    <name type="scientific">Desmophyllum pertusum</name>
    <dbReference type="NCBI Taxonomy" id="174260"/>
    <lineage>
        <taxon>Eukaryota</taxon>
        <taxon>Metazoa</taxon>
        <taxon>Cnidaria</taxon>
        <taxon>Anthozoa</taxon>
        <taxon>Hexacorallia</taxon>
        <taxon>Scleractinia</taxon>
        <taxon>Caryophylliina</taxon>
        <taxon>Caryophylliidae</taxon>
        <taxon>Desmophyllum</taxon>
    </lineage>
</organism>
<dbReference type="Proteomes" id="UP001163046">
    <property type="component" value="Unassembled WGS sequence"/>
</dbReference>
<dbReference type="AlphaFoldDB" id="A0A9W9YJQ4"/>